<reference evidence="7 8" key="1">
    <citation type="journal article" date="2010" name="Proc. Natl. Acad. Sci. U.S.A.">
        <title>Insights into evolution of multicellular fungi from the assembled chromosomes of the mushroom Coprinopsis cinerea (Coprinus cinereus).</title>
        <authorList>
            <person name="Stajich J.E."/>
            <person name="Wilke S.K."/>
            <person name="Ahren D."/>
            <person name="Au C.H."/>
            <person name="Birren B.W."/>
            <person name="Borodovsky M."/>
            <person name="Burns C."/>
            <person name="Canback B."/>
            <person name="Casselton L.A."/>
            <person name="Cheng C.K."/>
            <person name="Deng J."/>
            <person name="Dietrich F.S."/>
            <person name="Fargo D.C."/>
            <person name="Farman M.L."/>
            <person name="Gathman A.C."/>
            <person name="Goldberg J."/>
            <person name="Guigo R."/>
            <person name="Hoegger P.J."/>
            <person name="Hooker J.B."/>
            <person name="Huggins A."/>
            <person name="James T.Y."/>
            <person name="Kamada T."/>
            <person name="Kilaru S."/>
            <person name="Kodira C."/>
            <person name="Kues U."/>
            <person name="Kupfer D."/>
            <person name="Kwan H.S."/>
            <person name="Lomsadze A."/>
            <person name="Li W."/>
            <person name="Lilly W.W."/>
            <person name="Ma L.J."/>
            <person name="Mackey A.J."/>
            <person name="Manning G."/>
            <person name="Martin F."/>
            <person name="Muraguchi H."/>
            <person name="Natvig D.O."/>
            <person name="Palmerini H."/>
            <person name="Ramesh M.A."/>
            <person name="Rehmeyer C.J."/>
            <person name="Roe B.A."/>
            <person name="Shenoy N."/>
            <person name="Stanke M."/>
            <person name="Ter-Hovhannisyan V."/>
            <person name="Tunlid A."/>
            <person name="Velagapudi R."/>
            <person name="Vision T.J."/>
            <person name="Zeng Q."/>
            <person name="Zolan M.E."/>
            <person name="Pukkila P.J."/>
        </authorList>
    </citation>
    <scope>NUCLEOTIDE SEQUENCE [LARGE SCALE GENOMIC DNA]</scope>
    <source>
        <strain evidence="8">Okayama-7 / 130 / ATCC MYA-4618 / FGSC 9003</strain>
    </source>
</reference>
<dbReference type="OrthoDB" id="2802411at2759"/>
<organism evidence="7 8">
    <name type="scientific">Coprinopsis cinerea (strain Okayama-7 / 130 / ATCC MYA-4618 / FGSC 9003)</name>
    <name type="common">Inky cap fungus</name>
    <name type="synonym">Hormographiella aspergillata</name>
    <dbReference type="NCBI Taxonomy" id="240176"/>
    <lineage>
        <taxon>Eukaryota</taxon>
        <taxon>Fungi</taxon>
        <taxon>Dikarya</taxon>
        <taxon>Basidiomycota</taxon>
        <taxon>Agaricomycotina</taxon>
        <taxon>Agaricomycetes</taxon>
        <taxon>Agaricomycetidae</taxon>
        <taxon>Agaricales</taxon>
        <taxon>Agaricineae</taxon>
        <taxon>Psathyrellaceae</taxon>
        <taxon>Coprinopsis</taxon>
    </lineage>
</organism>
<dbReference type="AlphaFoldDB" id="A8PCD2"/>
<keyword evidence="3 6" id="KW-0812">Transmembrane</keyword>
<accession>A8PCD2</accession>
<comment type="caution">
    <text evidence="7">The sequence shown here is derived from an EMBL/GenBank/DDBJ whole genome shotgun (WGS) entry which is preliminary data.</text>
</comment>
<evidence type="ECO:0000313" key="7">
    <source>
        <dbReference type="EMBL" id="EAU81424.1"/>
    </source>
</evidence>
<dbReference type="InterPro" id="IPR000612">
    <property type="entry name" value="PMP3"/>
</dbReference>
<dbReference type="EMBL" id="AACS02000011">
    <property type="protein sequence ID" value="EAU81424.1"/>
    <property type="molecule type" value="Genomic_DNA"/>
</dbReference>
<evidence type="ECO:0000256" key="6">
    <source>
        <dbReference type="SAM" id="Phobius"/>
    </source>
</evidence>
<comment type="similarity">
    <text evidence="2">Belongs to the UPF0057 (PMP3) family.</text>
</comment>
<dbReference type="OMA" id="VFLMHGC"/>
<dbReference type="PANTHER" id="PTHR21659">
    <property type="entry name" value="HYDROPHOBIC PROTEIN RCI2 LOW TEMPERATURE AND SALT RESPONSIVE PROTEIN LTI6 -RELATED"/>
    <property type="match status" value="1"/>
</dbReference>
<dbReference type="GO" id="GO:0016020">
    <property type="term" value="C:membrane"/>
    <property type="evidence" value="ECO:0007669"/>
    <property type="project" value="UniProtKB-SubCell"/>
</dbReference>
<name>A8PCD2_COPC7</name>
<evidence type="ECO:0000256" key="3">
    <source>
        <dbReference type="ARBA" id="ARBA00022692"/>
    </source>
</evidence>
<dbReference type="RefSeq" id="XP_001840368.1">
    <property type="nucleotide sequence ID" value="XM_001840316.2"/>
</dbReference>
<dbReference type="Proteomes" id="UP000001861">
    <property type="component" value="Unassembled WGS sequence"/>
</dbReference>
<sequence length="103" mass="11502">MRGTDIVLILISLLFPPAAVLIMTGLSPDFVINIALTILGYTPGLIHSLWLLYKKVEAEEKWIGGGSFRPYGSKGPSYSTRDHLVRGKEETEKIWDGKWKGSR</sequence>
<dbReference type="InParanoid" id="A8PCD2"/>
<proteinExistence type="inferred from homology"/>
<evidence type="ECO:0000256" key="1">
    <source>
        <dbReference type="ARBA" id="ARBA00004370"/>
    </source>
</evidence>
<evidence type="ECO:0000256" key="5">
    <source>
        <dbReference type="ARBA" id="ARBA00023136"/>
    </source>
</evidence>
<dbReference type="Pfam" id="PF01679">
    <property type="entry name" value="Pmp3"/>
    <property type="match status" value="1"/>
</dbReference>
<evidence type="ECO:0000256" key="4">
    <source>
        <dbReference type="ARBA" id="ARBA00022989"/>
    </source>
</evidence>
<protein>
    <recommendedName>
        <fullName evidence="9">Stress response RCI peptide</fullName>
    </recommendedName>
</protein>
<evidence type="ECO:0000256" key="2">
    <source>
        <dbReference type="ARBA" id="ARBA00009530"/>
    </source>
</evidence>
<dbReference type="VEuPathDB" id="FungiDB:CC1G_05254"/>
<evidence type="ECO:0000313" key="8">
    <source>
        <dbReference type="Proteomes" id="UP000001861"/>
    </source>
</evidence>
<feature type="transmembrane region" description="Helical" evidence="6">
    <location>
        <begin position="7"/>
        <end position="24"/>
    </location>
</feature>
<gene>
    <name evidence="7" type="ORF">CC1G_05254</name>
</gene>
<keyword evidence="5 6" id="KW-0472">Membrane</keyword>
<dbReference type="GeneID" id="6017005"/>
<keyword evidence="4 6" id="KW-1133">Transmembrane helix</keyword>
<keyword evidence="8" id="KW-1185">Reference proteome</keyword>
<feature type="transmembrane region" description="Helical" evidence="6">
    <location>
        <begin position="30"/>
        <end position="53"/>
    </location>
</feature>
<dbReference type="PANTHER" id="PTHR21659:SF40">
    <property type="entry name" value="PHOSPHATIDYLSERINE DECARBOXYLASE"/>
    <property type="match status" value="1"/>
</dbReference>
<dbReference type="PROSITE" id="PS01309">
    <property type="entry name" value="UPF0057"/>
    <property type="match status" value="1"/>
</dbReference>
<evidence type="ECO:0008006" key="9">
    <source>
        <dbReference type="Google" id="ProtNLM"/>
    </source>
</evidence>
<dbReference type="KEGG" id="cci:CC1G_05254"/>
<comment type="subcellular location">
    <subcellularLocation>
        <location evidence="1">Membrane</location>
    </subcellularLocation>
</comment>